<dbReference type="Proteomes" id="UP000799437">
    <property type="component" value="Unassembled WGS sequence"/>
</dbReference>
<evidence type="ECO:0000313" key="3">
    <source>
        <dbReference type="Proteomes" id="UP000799437"/>
    </source>
</evidence>
<evidence type="ECO:0000313" key="2">
    <source>
        <dbReference type="EMBL" id="KAF2757920.1"/>
    </source>
</evidence>
<feature type="chain" id="PRO_5025558454" description="Secreted protein" evidence="1">
    <location>
        <begin position="18"/>
        <end position="98"/>
    </location>
</feature>
<evidence type="ECO:0008006" key="4">
    <source>
        <dbReference type="Google" id="ProtNLM"/>
    </source>
</evidence>
<proteinExistence type="predicted"/>
<name>A0A6A6W7I9_9PEZI</name>
<evidence type="ECO:0000256" key="1">
    <source>
        <dbReference type="SAM" id="SignalP"/>
    </source>
</evidence>
<accession>A0A6A6W7I9</accession>
<dbReference type="EMBL" id="ML996572">
    <property type="protein sequence ID" value="KAF2757920.1"/>
    <property type="molecule type" value="Genomic_DNA"/>
</dbReference>
<keyword evidence="3" id="KW-1185">Reference proteome</keyword>
<gene>
    <name evidence="2" type="ORF">EJ05DRAFT_476210</name>
</gene>
<dbReference type="RefSeq" id="XP_033600371.1">
    <property type="nucleotide sequence ID" value="XM_033743979.1"/>
</dbReference>
<feature type="signal peptide" evidence="1">
    <location>
        <begin position="1"/>
        <end position="17"/>
    </location>
</feature>
<keyword evidence="1" id="KW-0732">Signal</keyword>
<organism evidence="2 3">
    <name type="scientific">Pseudovirgaria hyperparasitica</name>
    <dbReference type="NCBI Taxonomy" id="470096"/>
    <lineage>
        <taxon>Eukaryota</taxon>
        <taxon>Fungi</taxon>
        <taxon>Dikarya</taxon>
        <taxon>Ascomycota</taxon>
        <taxon>Pezizomycotina</taxon>
        <taxon>Dothideomycetes</taxon>
        <taxon>Dothideomycetes incertae sedis</taxon>
        <taxon>Acrospermales</taxon>
        <taxon>Acrospermaceae</taxon>
        <taxon>Pseudovirgaria</taxon>
    </lineage>
</organism>
<sequence length="98" mass="11457">MVVVLMLLMLMSMLILSLWRNYRGVLCRMIAMLCCYVMLPCPSAHRTTFVILAPMEKMNKLGFFVMEAWRGRRGVAREAYVDDERESRRGVVLVVVRR</sequence>
<protein>
    <recommendedName>
        <fullName evidence="4">Secreted protein</fullName>
    </recommendedName>
</protein>
<dbReference type="GeneID" id="54485033"/>
<reference evidence="2" key="1">
    <citation type="journal article" date="2020" name="Stud. Mycol.">
        <title>101 Dothideomycetes genomes: a test case for predicting lifestyles and emergence of pathogens.</title>
        <authorList>
            <person name="Haridas S."/>
            <person name="Albert R."/>
            <person name="Binder M."/>
            <person name="Bloem J."/>
            <person name="Labutti K."/>
            <person name="Salamov A."/>
            <person name="Andreopoulos B."/>
            <person name="Baker S."/>
            <person name="Barry K."/>
            <person name="Bills G."/>
            <person name="Bluhm B."/>
            <person name="Cannon C."/>
            <person name="Castanera R."/>
            <person name="Culley D."/>
            <person name="Daum C."/>
            <person name="Ezra D."/>
            <person name="Gonzalez J."/>
            <person name="Henrissat B."/>
            <person name="Kuo A."/>
            <person name="Liang C."/>
            <person name="Lipzen A."/>
            <person name="Lutzoni F."/>
            <person name="Magnuson J."/>
            <person name="Mondo S."/>
            <person name="Nolan M."/>
            <person name="Ohm R."/>
            <person name="Pangilinan J."/>
            <person name="Park H.-J."/>
            <person name="Ramirez L."/>
            <person name="Alfaro M."/>
            <person name="Sun H."/>
            <person name="Tritt A."/>
            <person name="Yoshinaga Y."/>
            <person name="Zwiers L.-H."/>
            <person name="Turgeon B."/>
            <person name="Goodwin S."/>
            <person name="Spatafora J."/>
            <person name="Crous P."/>
            <person name="Grigoriev I."/>
        </authorList>
    </citation>
    <scope>NUCLEOTIDE SEQUENCE</scope>
    <source>
        <strain evidence="2">CBS 121739</strain>
    </source>
</reference>
<dbReference type="AlphaFoldDB" id="A0A6A6W7I9"/>